<evidence type="ECO:0000256" key="1">
    <source>
        <dbReference type="ARBA" id="ARBA00006739"/>
    </source>
</evidence>
<dbReference type="SUPFAM" id="SSF53448">
    <property type="entry name" value="Nucleotide-diphospho-sugar transferases"/>
    <property type="match status" value="1"/>
</dbReference>
<dbReference type="Gene3D" id="3.90.550.10">
    <property type="entry name" value="Spore Coat Polysaccharide Biosynthesis Protein SpsA, Chain A"/>
    <property type="match status" value="1"/>
</dbReference>
<comment type="caution">
    <text evidence="3">The sequence shown here is derived from an EMBL/GenBank/DDBJ whole genome shotgun (WGS) entry which is preliminary data.</text>
</comment>
<proteinExistence type="inferred from homology"/>
<dbReference type="GO" id="GO:0016758">
    <property type="term" value="F:hexosyltransferase activity"/>
    <property type="evidence" value="ECO:0007669"/>
    <property type="project" value="UniProtKB-ARBA"/>
</dbReference>
<dbReference type="AlphaFoldDB" id="A0A4R4E2V5"/>
<dbReference type="OrthoDB" id="396512at2"/>
<comment type="similarity">
    <text evidence="1">Belongs to the glycosyltransferase 2 family.</text>
</comment>
<evidence type="ECO:0000313" key="3">
    <source>
        <dbReference type="EMBL" id="TCZ73796.1"/>
    </source>
</evidence>
<evidence type="ECO:0000313" key="4">
    <source>
        <dbReference type="Proteomes" id="UP000295418"/>
    </source>
</evidence>
<gene>
    <name evidence="3" type="ORF">E0485_20480</name>
</gene>
<keyword evidence="4" id="KW-1185">Reference proteome</keyword>
<evidence type="ECO:0000259" key="2">
    <source>
        <dbReference type="Pfam" id="PF00535"/>
    </source>
</evidence>
<feature type="domain" description="Glycosyltransferase 2-like" evidence="2">
    <location>
        <begin position="11"/>
        <end position="178"/>
    </location>
</feature>
<organism evidence="3 4">
    <name type="scientific">Paenibacillus albiflavus</name>
    <dbReference type="NCBI Taxonomy" id="2545760"/>
    <lineage>
        <taxon>Bacteria</taxon>
        <taxon>Bacillati</taxon>
        <taxon>Bacillota</taxon>
        <taxon>Bacilli</taxon>
        <taxon>Bacillales</taxon>
        <taxon>Paenibacillaceae</taxon>
        <taxon>Paenibacillus</taxon>
    </lineage>
</organism>
<dbReference type="PANTHER" id="PTHR22916">
    <property type="entry name" value="GLYCOSYLTRANSFERASE"/>
    <property type="match status" value="1"/>
</dbReference>
<sequence length="447" mass="50395">MRIFGERPLVSFVVSVHNLERYIVACLDSIITQPFDDYEIVLVNNNSTDGSDAICREYAANHKQIRYYALTGEPVIGRAVIYGTQKARGQYIHYVDGDDMLAPGAYSEIENILRSHAPDVLFGRFSTILEESVINFTDKSYQAERINGRDKDEALEYLTEAQPFNVATWRLIFSRKLREYYRAPVKRSKPPANIYHDVYVSVRTLLSARSVHYVDTLVYLYRVRSSSISRINASKNVSECCKLLLSLTWLMRCKATTEQERGFVRVYMEHFRHQLIAALCTVSNEQITEIATEIDKCLKQKDLRGMATSSEDHDCSVVDTLLSEGAATGLARLREQCLNKVEQMARRVLAKRGDIYLAPTGQIGLFLKTAFEAKGISLSGFFDNDVQKNGMLADGIPVRLPAAVTKIAGDKPLTILIGSGYPNVREELRSQFIALGIDESDLLIVEF</sequence>
<dbReference type="PANTHER" id="PTHR22916:SF3">
    <property type="entry name" value="UDP-GLCNAC:BETAGAL BETA-1,3-N-ACETYLGLUCOSAMINYLTRANSFERASE-LIKE PROTEIN 1"/>
    <property type="match status" value="1"/>
</dbReference>
<dbReference type="CDD" id="cd00761">
    <property type="entry name" value="Glyco_tranf_GTA_type"/>
    <property type="match status" value="1"/>
</dbReference>
<dbReference type="Proteomes" id="UP000295418">
    <property type="component" value="Unassembled WGS sequence"/>
</dbReference>
<dbReference type="InterPro" id="IPR001173">
    <property type="entry name" value="Glyco_trans_2-like"/>
</dbReference>
<dbReference type="EMBL" id="SKFG01000029">
    <property type="protein sequence ID" value="TCZ73796.1"/>
    <property type="molecule type" value="Genomic_DNA"/>
</dbReference>
<dbReference type="InterPro" id="IPR029044">
    <property type="entry name" value="Nucleotide-diphossugar_trans"/>
</dbReference>
<protein>
    <submittedName>
        <fullName evidence="3">Glycosyltransferase</fullName>
    </submittedName>
</protein>
<keyword evidence="3" id="KW-0808">Transferase</keyword>
<dbReference type="RefSeq" id="WP_132419933.1">
    <property type="nucleotide sequence ID" value="NZ_SKFG01000029.1"/>
</dbReference>
<name>A0A4R4E2V5_9BACL</name>
<dbReference type="Pfam" id="PF00535">
    <property type="entry name" value="Glycos_transf_2"/>
    <property type="match status" value="1"/>
</dbReference>
<accession>A0A4R4E2V5</accession>
<reference evidence="3 4" key="1">
    <citation type="submission" date="2019-03" db="EMBL/GenBank/DDBJ databases">
        <authorList>
            <person name="Kim M.K.M."/>
        </authorList>
    </citation>
    <scope>NUCLEOTIDE SEQUENCE [LARGE SCALE GENOMIC DNA]</scope>
    <source>
        <strain evidence="3 4">18JY21-1</strain>
    </source>
</reference>